<dbReference type="STRING" id="171383.AKJ31_13865"/>
<comment type="caution">
    <text evidence="2">The sequence shown here is derived from an EMBL/GenBank/DDBJ whole genome shotgun (WGS) entry which is preliminary data.</text>
</comment>
<dbReference type="InterPro" id="IPR027417">
    <property type="entry name" value="P-loop_NTPase"/>
</dbReference>
<evidence type="ECO:0000259" key="1">
    <source>
        <dbReference type="Pfam" id="PF13614"/>
    </source>
</evidence>
<dbReference type="Proteomes" id="UP000037530">
    <property type="component" value="Unassembled WGS sequence"/>
</dbReference>
<dbReference type="GO" id="GO:0051782">
    <property type="term" value="P:negative regulation of cell division"/>
    <property type="evidence" value="ECO:0007669"/>
    <property type="project" value="TreeGrafter"/>
</dbReference>
<accession>A0A0M0HYR6</accession>
<proteinExistence type="predicted"/>
<evidence type="ECO:0000313" key="3">
    <source>
        <dbReference type="Proteomes" id="UP000037530"/>
    </source>
</evidence>
<organism evidence="2 3">
    <name type="scientific">Vibrio hepatarius</name>
    <dbReference type="NCBI Taxonomy" id="171383"/>
    <lineage>
        <taxon>Bacteria</taxon>
        <taxon>Pseudomonadati</taxon>
        <taxon>Pseudomonadota</taxon>
        <taxon>Gammaproteobacteria</taxon>
        <taxon>Vibrionales</taxon>
        <taxon>Vibrionaceae</taxon>
        <taxon>Vibrio</taxon>
        <taxon>Vibrio oreintalis group</taxon>
    </lineage>
</organism>
<dbReference type="PANTHER" id="PTHR43384">
    <property type="entry name" value="SEPTUM SITE-DETERMINING PROTEIN MIND HOMOLOG, CHLOROPLASTIC-RELATED"/>
    <property type="match status" value="1"/>
</dbReference>
<dbReference type="GO" id="GO:0005829">
    <property type="term" value="C:cytosol"/>
    <property type="evidence" value="ECO:0007669"/>
    <property type="project" value="TreeGrafter"/>
</dbReference>
<keyword evidence="3" id="KW-1185">Reference proteome</keyword>
<dbReference type="EMBL" id="LHPI01000012">
    <property type="protein sequence ID" value="KOO07236.1"/>
    <property type="molecule type" value="Genomic_DNA"/>
</dbReference>
<dbReference type="OrthoDB" id="5813333at2"/>
<feature type="domain" description="AAA" evidence="1">
    <location>
        <begin position="157"/>
        <end position="307"/>
    </location>
</feature>
<sequence>MLKPVELNIDKSEIEHKSLRTNLTVWVVYATQMFKNHIESELSKCISINLEWLDLSTVTMETIANKRTPDLIYIESGDNWVQKIAHVYSSEGSLQHNQTSLVVFGDEHDATSLKMALKLGASDYLSRSAEIGELYPFLQDLAHEKIATKTLGELSLFINTKGGSGATTLALNTAISLSSYTAGNVLLVDLDMQFNDAADYINSKPKYSINDVVDNLNDLDEMSLDGLVFQHESGLNYLGFSQDNIQDNYKRATEVVNLIPILRQFYSHIIIDMSHGVEHVFQKAVTSDARVYLVMQQNVTSIKHAANYVKSLQLDYGLSSEQVKLIVNRFDKKVSISLKDIEGTFPNKDIHLVPNDFAVAMECSNLGTPIVKAKKNTAIKSALTDLSHLLETPQERVEKSWIGRLFS</sequence>
<dbReference type="InterPro" id="IPR050625">
    <property type="entry name" value="ParA/MinD_ATPase"/>
</dbReference>
<dbReference type="PANTHER" id="PTHR43384:SF13">
    <property type="entry name" value="SLR0110 PROTEIN"/>
    <property type="match status" value="1"/>
</dbReference>
<dbReference type="Gene3D" id="3.40.50.300">
    <property type="entry name" value="P-loop containing nucleotide triphosphate hydrolases"/>
    <property type="match status" value="1"/>
</dbReference>
<protein>
    <submittedName>
        <fullName evidence="2">Type II secretion protein</fullName>
    </submittedName>
</protein>
<dbReference type="PATRIC" id="fig|171383.3.peg.2832"/>
<dbReference type="Gene3D" id="3.40.50.2300">
    <property type="match status" value="1"/>
</dbReference>
<gene>
    <name evidence="2" type="ORF">AKJ31_13865</name>
</gene>
<dbReference type="GO" id="GO:0009898">
    <property type="term" value="C:cytoplasmic side of plasma membrane"/>
    <property type="evidence" value="ECO:0007669"/>
    <property type="project" value="TreeGrafter"/>
</dbReference>
<reference evidence="3" key="1">
    <citation type="submission" date="2015-08" db="EMBL/GenBank/DDBJ databases">
        <title>Vibrio galatheae sp. nov., a novel member of the Vibrionaceae family isolated from the Solomon Islands.</title>
        <authorList>
            <person name="Giubergia S."/>
            <person name="Machado H."/>
            <person name="Mateiu R.V."/>
            <person name="Gram L."/>
        </authorList>
    </citation>
    <scope>NUCLEOTIDE SEQUENCE [LARGE SCALE GENOMIC DNA]</scope>
    <source>
        <strain evidence="3">DSM 19134</strain>
    </source>
</reference>
<dbReference type="AlphaFoldDB" id="A0A0M0HYR6"/>
<dbReference type="InterPro" id="IPR025669">
    <property type="entry name" value="AAA_dom"/>
</dbReference>
<dbReference type="Pfam" id="PF13614">
    <property type="entry name" value="AAA_31"/>
    <property type="match status" value="1"/>
</dbReference>
<dbReference type="CDD" id="cd03111">
    <property type="entry name" value="CpaE-like"/>
    <property type="match status" value="1"/>
</dbReference>
<dbReference type="RefSeq" id="WP_053409693.1">
    <property type="nucleotide sequence ID" value="NZ_LHPI01000012.1"/>
</dbReference>
<dbReference type="GO" id="GO:0016887">
    <property type="term" value="F:ATP hydrolysis activity"/>
    <property type="evidence" value="ECO:0007669"/>
    <property type="project" value="TreeGrafter"/>
</dbReference>
<dbReference type="SUPFAM" id="SSF52540">
    <property type="entry name" value="P-loop containing nucleoside triphosphate hydrolases"/>
    <property type="match status" value="1"/>
</dbReference>
<name>A0A0M0HYR6_9VIBR</name>
<evidence type="ECO:0000313" key="2">
    <source>
        <dbReference type="EMBL" id="KOO07236.1"/>
    </source>
</evidence>
<dbReference type="GO" id="GO:0005524">
    <property type="term" value="F:ATP binding"/>
    <property type="evidence" value="ECO:0007669"/>
    <property type="project" value="TreeGrafter"/>
</dbReference>